<evidence type="ECO:0000313" key="3">
    <source>
        <dbReference type="Proteomes" id="UP001226084"/>
    </source>
</evidence>
<feature type="chain" id="PRO_5043005747" evidence="1">
    <location>
        <begin position="18"/>
        <end position="334"/>
    </location>
</feature>
<dbReference type="InterPro" id="IPR002816">
    <property type="entry name" value="TraB/PrgY/GumN_fam"/>
</dbReference>
<evidence type="ECO:0000256" key="1">
    <source>
        <dbReference type="SAM" id="SignalP"/>
    </source>
</evidence>
<accession>A0AAP5AKC8</accession>
<dbReference type="Pfam" id="PF01963">
    <property type="entry name" value="TraB_PrgY_gumN"/>
    <property type="match status" value="1"/>
</dbReference>
<keyword evidence="1" id="KW-0732">Signal</keyword>
<sequence>MAKRAAAGAMLVWLACAGVPEGRAQQAPPEVVDLAPVVVSGVQPGPGMWRVTNAQGHTLWILGTVSPLPARLDWRADEVKAVIASADAVLGPPGWTLDADVGFFSRLTLLPSAMKAQHDPQGRRLQEILPPDLYARWQPLKARYLGRGNGVEKDRPLVAATRLYVAALDEVGLSPRSGVGKLLEKAYKARGLTPVVTRVEVKVDDPRAALKEVRASPLQDVACLQRTLDVVEHQMPLLVERANAWAAGDIDALQQLALKSQYDACVGAIADSELGRRRGMTNLDARAAEKWMGAARAALAGNAVTFATVPVHTLVEPGGYLERLRQAGYHVESP</sequence>
<gene>
    <name evidence="2" type="ORF">QE424_002239</name>
</gene>
<dbReference type="PROSITE" id="PS51257">
    <property type="entry name" value="PROKAR_LIPOPROTEIN"/>
    <property type="match status" value="1"/>
</dbReference>
<proteinExistence type="predicted"/>
<dbReference type="RefSeq" id="WP_307107161.1">
    <property type="nucleotide sequence ID" value="NZ_JAUTAS010000001.1"/>
</dbReference>
<feature type="signal peptide" evidence="1">
    <location>
        <begin position="1"/>
        <end position="17"/>
    </location>
</feature>
<comment type="caution">
    <text evidence="2">The sequence shown here is derived from an EMBL/GenBank/DDBJ whole genome shotgun (WGS) entry which is preliminary data.</text>
</comment>
<dbReference type="Proteomes" id="UP001226084">
    <property type="component" value="Unassembled WGS sequence"/>
</dbReference>
<evidence type="ECO:0000313" key="2">
    <source>
        <dbReference type="EMBL" id="MDQ1109080.1"/>
    </source>
</evidence>
<dbReference type="AlphaFoldDB" id="A0AAP5AKC8"/>
<name>A0AAP5AKC8_9GAMM</name>
<organism evidence="2 3">
    <name type="scientific">Stenotrophomonas rhizophila</name>
    <dbReference type="NCBI Taxonomy" id="216778"/>
    <lineage>
        <taxon>Bacteria</taxon>
        <taxon>Pseudomonadati</taxon>
        <taxon>Pseudomonadota</taxon>
        <taxon>Gammaproteobacteria</taxon>
        <taxon>Lysobacterales</taxon>
        <taxon>Lysobacteraceae</taxon>
        <taxon>Stenotrophomonas</taxon>
    </lineage>
</organism>
<dbReference type="CDD" id="cd14788">
    <property type="entry name" value="GumN"/>
    <property type="match status" value="1"/>
</dbReference>
<dbReference type="EMBL" id="JAUTAS010000001">
    <property type="protein sequence ID" value="MDQ1109080.1"/>
    <property type="molecule type" value="Genomic_DNA"/>
</dbReference>
<reference evidence="2" key="1">
    <citation type="submission" date="2023-07" db="EMBL/GenBank/DDBJ databases">
        <title>Functional and genomic diversity of the sorghum phyllosphere microbiome.</title>
        <authorList>
            <person name="Shade A."/>
        </authorList>
    </citation>
    <scope>NUCLEOTIDE SEQUENCE</scope>
    <source>
        <strain evidence="2">SORGH_AS_0457</strain>
    </source>
</reference>
<protein>
    <submittedName>
        <fullName evidence="2">Uncharacterized protein YbaP (TraB family)</fullName>
    </submittedName>
</protein>